<feature type="chain" id="PRO_5012996817" evidence="1">
    <location>
        <begin position="20"/>
        <end position="113"/>
    </location>
</feature>
<evidence type="ECO:0000313" key="2">
    <source>
        <dbReference type="EMBL" id="SHF60092.1"/>
    </source>
</evidence>
<keyword evidence="3" id="KW-1185">Reference proteome</keyword>
<dbReference type="EMBL" id="FQVQ01000013">
    <property type="protein sequence ID" value="SHF60092.1"/>
    <property type="molecule type" value="Genomic_DNA"/>
</dbReference>
<feature type="signal peptide" evidence="1">
    <location>
        <begin position="1"/>
        <end position="19"/>
    </location>
</feature>
<dbReference type="OrthoDB" id="1364506at2"/>
<protein>
    <submittedName>
        <fullName evidence="2">Uncharacterized protein</fullName>
    </submittedName>
</protein>
<dbReference type="Proteomes" id="UP000184147">
    <property type="component" value="Unassembled WGS sequence"/>
</dbReference>
<evidence type="ECO:0000256" key="1">
    <source>
        <dbReference type="SAM" id="SignalP"/>
    </source>
</evidence>
<name>A0A1M5CZZ6_9FLAO</name>
<reference evidence="2 3" key="1">
    <citation type="submission" date="2016-11" db="EMBL/GenBank/DDBJ databases">
        <authorList>
            <person name="Jaros S."/>
            <person name="Januszkiewicz K."/>
            <person name="Wedrychowicz H."/>
        </authorList>
    </citation>
    <scope>NUCLEOTIDE SEQUENCE [LARGE SCALE GENOMIC DNA]</scope>
    <source>
        <strain evidence="2 3">DSM 25660</strain>
    </source>
</reference>
<evidence type="ECO:0000313" key="3">
    <source>
        <dbReference type="Proteomes" id="UP000184147"/>
    </source>
</evidence>
<dbReference type="AlphaFoldDB" id="A0A1M5CZZ6"/>
<dbReference type="STRING" id="1124188.SAMN05444377_11363"/>
<accession>A0A1M5CZZ6</accession>
<dbReference type="RefSeq" id="WP_073364218.1">
    <property type="nucleotide sequence ID" value="NZ_FQVQ01000013.1"/>
</dbReference>
<organism evidence="2 3">
    <name type="scientific">Flavobacterium fontis</name>
    <dbReference type="NCBI Taxonomy" id="1124188"/>
    <lineage>
        <taxon>Bacteria</taxon>
        <taxon>Pseudomonadati</taxon>
        <taxon>Bacteroidota</taxon>
        <taxon>Flavobacteriia</taxon>
        <taxon>Flavobacteriales</taxon>
        <taxon>Flavobacteriaceae</taxon>
        <taxon>Flavobacterium</taxon>
    </lineage>
</organism>
<proteinExistence type="predicted"/>
<keyword evidence="1" id="KW-0732">Signal</keyword>
<sequence>MKKIVFALFAFLAVQLSMAQDKQNTVALQPKEIAATEMEALLKVVKLDDNLKTSFTELFIMRAEQVQNAPDESTKKAIYERYGSKLLSGLNEEQRQALKANTELYQKLIFYKG</sequence>
<gene>
    <name evidence="2" type="ORF">SAMN05444377_11363</name>
</gene>